<organism evidence="1 2">
    <name type="scientific">Catharanthus roseus</name>
    <name type="common">Madagascar periwinkle</name>
    <name type="synonym">Vinca rosea</name>
    <dbReference type="NCBI Taxonomy" id="4058"/>
    <lineage>
        <taxon>Eukaryota</taxon>
        <taxon>Viridiplantae</taxon>
        <taxon>Streptophyta</taxon>
        <taxon>Embryophyta</taxon>
        <taxon>Tracheophyta</taxon>
        <taxon>Spermatophyta</taxon>
        <taxon>Magnoliopsida</taxon>
        <taxon>eudicotyledons</taxon>
        <taxon>Gunneridae</taxon>
        <taxon>Pentapetalae</taxon>
        <taxon>asterids</taxon>
        <taxon>lamiids</taxon>
        <taxon>Gentianales</taxon>
        <taxon>Apocynaceae</taxon>
        <taxon>Rauvolfioideae</taxon>
        <taxon>Vinceae</taxon>
        <taxon>Catharanthinae</taxon>
        <taxon>Catharanthus</taxon>
    </lineage>
</organism>
<sequence length="390" mass="43111">MAPKFPFLLLPLILFLPNLSLTFCLSTSSDGEKDFRKWILQNMEIYRKETSFKTESFGVQAAKARLEEKLKIAEASSITLSVGQDGGSDFRSIGEALNSIQLPNTRRVILNIQPGIYREKIYVPRRMPFITFSGNSSSSELPTITGNDTASLYGKDGKPLRTLQSATVAVDADYFIAINVKFENTAPHVVGTVGGQAVALRISGTKAAFHNCSFYGSQDTLYDHKGFHYFNNCFIQGSVDFIFGYARSLYENCTLHSVAKKGASLTAQKRTNISLESGFSFKDCKITGSSGGGGGGSVYLGRAWGEYSRVVYSYTYMENIIMPQGWNDWGKKAYDWKVYYGEYKCSGAGANRTGRVPWARLLTDEEALPFLGTYYVYGDAWLTPLASSAL</sequence>
<evidence type="ECO:0000313" key="1">
    <source>
        <dbReference type="EMBL" id="KAI5674872.1"/>
    </source>
</evidence>
<comment type="caution">
    <text evidence="1">The sequence shown here is derived from an EMBL/GenBank/DDBJ whole genome shotgun (WGS) entry which is preliminary data.</text>
</comment>
<evidence type="ECO:0000313" key="2">
    <source>
        <dbReference type="Proteomes" id="UP001060085"/>
    </source>
</evidence>
<name>A0ACC0BQD6_CATRO</name>
<accession>A0ACC0BQD6</accession>
<dbReference type="EMBL" id="CM044702">
    <property type="protein sequence ID" value="KAI5674872.1"/>
    <property type="molecule type" value="Genomic_DNA"/>
</dbReference>
<gene>
    <name evidence="1" type="ORF">M9H77_05822</name>
</gene>
<proteinExistence type="predicted"/>
<dbReference type="Proteomes" id="UP001060085">
    <property type="component" value="Linkage Group LG02"/>
</dbReference>
<keyword evidence="2" id="KW-1185">Reference proteome</keyword>
<protein>
    <submittedName>
        <fullName evidence="1">Uncharacterized protein</fullName>
    </submittedName>
</protein>
<reference evidence="2" key="1">
    <citation type="journal article" date="2023" name="Nat. Plants">
        <title>Single-cell RNA sequencing provides a high-resolution roadmap for understanding the multicellular compartmentation of specialized metabolism.</title>
        <authorList>
            <person name="Sun S."/>
            <person name="Shen X."/>
            <person name="Li Y."/>
            <person name="Li Y."/>
            <person name="Wang S."/>
            <person name="Li R."/>
            <person name="Zhang H."/>
            <person name="Shen G."/>
            <person name="Guo B."/>
            <person name="Wei J."/>
            <person name="Xu J."/>
            <person name="St-Pierre B."/>
            <person name="Chen S."/>
            <person name="Sun C."/>
        </authorList>
    </citation>
    <scope>NUCLEOTIDE SEQUENCE [LARGE SCALE GENOMIC DNA]</scope>
</reference>